<gene>
    <name evidence="4" type="ORF">PVAP13_2KG191464</name>
</gene>
<dbReference type="FunFam" id="1.10.10.10:FF:000322">
    <property type="entry name" value="Probable disease resistance protein At1g63360"/>
    <property type="match status" value="1"/>
</dbReference>
<evidence type="ECO:0000259" key="3">
    <source>
        <dbReference type="Pfam" id="PF23559"/>
    </source>
</evidence>
<keyword evidence="1" id="KW-0677">Repeat</keyword>
<evidence type="ECO:0000256" key="2">
    <source>
        <dbReference type="ARBA" id="ARBA00022821"/>
    </source>
</evidence>
<keyword evidence="2" id="KW-0611">Plant defense</keyword>
<sequence length="311" mass="35219">MQSLKDHNELLGTGDEIVKKLKGSPLAAKTVGRLLRNNLDLGHWTRVLESKEWESQNGDHDIMPVLKLSFNYLPFHLQQCFTYCALFPEDYRFSGEELIHFWIGQDVLHSHGENKRIEDIGLSYLTELVGHGFLIKEEDEYEHTRYVIHDLLHELGLKVLAHECLAIYSSNVRSIQIPMAIRHLSINIDDSSIEDRKTNTNAPLPDEALGSDNSQMWGDSRVRCGGAAEGGGNRRSVAALASPITEAAYLVLPRALPPCRFTLRQKWRRPPSSVLSPFLDYSWLPQVPRLLFAVALFFWFPLPNLAAIPLA</sequence>
<comment type="caution">
    <text evidence="4">The sequence shown here is derived from an EMBL/GenBank/DDBJ whole genome shotgun (WGS) entry which is preliminary data.</text>
</comment>
<dbReference type="Gene3D" id="1.10.8.430">
    <property type="entry name" value="Helical domain of apoptotic protease-activating factors"/>
    <property type="match status" value="1"/>
</dbReference>
<dbReference type="Pfam" id="PF23559">
    <property type="entry name" value="WHD_DRP"/>
    <property type="match status" value="1"/>
</dbReference>
<reference evidence="4 5" key="1">
    <citation type="submission" date="2020-05" db="EMBL/GenBank/DDBJ databases">
        <title>WGS assembly of Panicum virgatum.</title>
        <authorList>
            <person name="Lovell J.T."/>
            <person name="Jenkins J."/>
            <person name="Shu S."/>
            <person name="Juenger T.E."/>
            <person name="Schmutz J."/>
        </authorList>
    </citation>
    <scope>NUCLEOTIDE SEQUENCE [LARGE SCALE GENOMIC DNA]</scope>
    <source>
        <strain evidence="5">cv. AP13</strain>
    </source>
</reference>
<evidence type="ECO:0000313" key="4">
    <source>
        <dbReference type="EMBL" id="KAG2642634.1"/>
    </source>
</evidence>
<accession>A0A8T0WB69</accession>
<dbReference type="PANTHER" id="PTHR23155">
    <property type="entry name" value="DISEASE RESISTANCE PROTEIN RP"/>
    <property type="match status" value="1"/>
</dbReference>
<dbReference type="GO" id="GO:0042742">
    <property type="term" value="P:defense response to bacterium"/>
    <property type="evidence" value="ECO:0007669"/>
    <property type="project" value="UniProtKB-ARBA"/>
</dbReference>
<dbReference type="EMBL" id="CM029039">
    <property type="protein sequence ID" value="KAG2642634.1"/>
    <property type="molecule type" value="Genomic_DNA"/>
</dbReference>
<dbReference type="Gene3D" id="1.10.10.10">
    <property type="entry name" value="Winged helix-like DNA-binding domain superfamily/Winged helix DNA-binding domain"/>
    <property type="match status" value="1"/>
</dbReference>
<dbReference type="SUPFAM" id="SSF52540">
    <property type="entry name" value="P-loop containing nucleoside triphosphate hydrolases"/>
    <property type="match status" value="1"/>
</dbReference>
<organism evidence="4 5">
    <name type="scientific">Panicum virgatum</name>
    <name type="common">Blackwell switchgrass</name>
    <dbReference type="NCBI Taxonomy" id="38727"/>
    <lineage>
        <taxon>Eukaryota</taxon>
        <taxon>Viridiplantae</taxon>
        <taxon>Streptophyta</taxon>
        <taxon>Embryophyta</taxon>
        <taxon>Tracheophyta</taxon>
        <taxon>Spermatophyta</taxon>
        <taxon>Magnoliopsida</taxon>
        <taxon>Liliopsida</taxon>
        <taxon>Poales</taxon>
        <taxon>Poaceae</taxon>
        <taxon>PACMAD clade</taxon>
        <taxon>Panicoideae</taxon>
        <taxon>Panicodae</taxon>
        <taxon>Paniceae</taxon>
        <taxon>Panicinae</taxon>
        <taxon>Panicum</taxon>
        <taxon>Panicum sect. Hiantes</taxon>
    </lineage>
</organism>
<feature type="domain" description="Disease resistance protein winged helix" evidence="3">
    <location>
        <begin position="86"/>
        <end position="155"/>
    </location>
</feature>
<dbReference type="InterPro" id="IPR027417">
    <property type="entry name" value="P-loop_NTPase"/>
</dbReference>
<dbReference type="InterPro" id="IPR058922">
    <property type="entry name" value="WHD_DRP"/>
</dbReference>
<evidence type="ECO:0000313" key="5">
    <source>
        <dbReference type="Proteomes" id="UP000823388"/>
    </source>
</evidence>
<name>A0A8T0WB69_PANVG</name>
<dbReference type="InterPro" id="IPR036388">
    <property type="entry name" value="WH-like_DNA-bd_sf"/>
</dbReference>
<dbReference type="Proteomes" id="UP000823388">
    <property type="component" value="Chromosome 2K"/>
</dbReference>
<dbReference type="InterPro" id="IPR042197">
    <property type="entry name" value="Apaf_helical"/>
</dbReference>
<dbReference type="AlphaFoldDB" id="A0A8T0WB69"/>
<protein>
    <recommendedName>
        <fullName evidence="3">Disease resistance protein winged helix domain-containing protein</fullName>
    </recommendedName>
</protein>
<keyword evidence="5" id="KW-1185">Reference proteome</keyword>
<dbReference type="PANTHER" id="PTHR23155:SF988">
    <property type="entry name" value="OS06G0707733 PROTEIN"/>
    <property type="match status" value="1"/>
</dbReference>
<dbReference type="InterPro" id="IPR044974">
    <property type="entry name" value="Disease_R_plants"/>
</dbReference>
<proteinExistence type="predicted"/>
<dbReference type="GO" id="GO:0009626">
    <property type="term" value="P:plant-type hypersensitive response"/>
    <property type="evidence" value="ECO:0007669"/>
    <property type="project" value="UniProtKB-ARBA"/>
</dbReference>
<evidence type="ECO:0000256" key="1">
    <source>
        <dbReference type="ARBA" id="ARBA00022737"/>
    </source>
</evidence>
<dbReference type="GO" id="GO:0002758">
    <property type="term" value="P:innate immune response-activating signaling pathway"/>
    <property type="evidence" value="ECO:0007669"/>
    <property type="project" value="UniProtKB-ARBA"/>
</dbReference>